<evidence type="ECO:0000313" key="2">
    <source>
        <dbReference type="EMBL" id="OAB29811.1"/>
    </source>
</evidence>
<feature type="transmembrane region" description="Helical" evidence="1">
    <location>
        <begin position="90"/>
        <end position="113"/>
    </location>
</feature>
<proteinExistence type="predicted"/>
<protein>
    <submittedName>
        <fullName evidence="2">Uncharacterized protein</fullName>
    </submittedName>
</protein>
<evidence type="ECO:0000256" key="1">
    <source>
        <dbReference type="SAM" id="Phobius"/>
    </source>
</evidence>
<organism evidence="2 3">
    <name type="scientific">Flavobacterium fryxellicola</name>
    <dbReference type="NCBI Taxonomy" id="249352"/>
    <lineage>
        <taxon>Bacteria</taxon>
        <taxon>Pseudomonadati</taxon>
        <taxon>Bacteroidota</taxon>
        <taxon>Flavobacteriia</taxon>
        <taxon>Flavobacteriales</taxon>
        <taxon>Flavobacteriaceae</taxon>
        <taxon>Flavobacterium</taxon>
    </lineage>
</organism>
<dbReference type="AlphaFoldDB" id="A0A167YUQ8"/>
<keyword evidence="1" id="KW-1133">Transmembrane helix</keyword>
<keyword evidence="1" id="KW-0812">Transmembrane</keyword>
<dbReference type="RefSeq" id="WP_066077172.1">
    <property type="nucleotide sequence ID" value="NZ_FRDK01000007.1"/>
</dbReference>
<accession>A0A167YUQ8</accession>
<feature type="transmembrane region" description="Helical" evidence="1">
    <location>
        <begin position="67"/>
        <end position="84"/>
    </location>
</feature>
<name>A0A167YUQ8_9FLAO</name>
<dbReference type="OrthoDB" id="1376998at2"/>
<evidence type="ECO:0000313" key="3">
    <source>
        <dbReference type="Proteomes" id="UP000077164"/>
    </source>
</evidence>
<reference evidence="2 3" key="1">
    <citation type="submission" date="2016-03" db="EMBL/GenBank/DDBJ databases">
        <title>Draft genome sequence of Flavobacterium fryxellicola DSM 16209.</title>
        <authorList>
            <person name="Shin S.-K."/>
            <person name="Yi H."/>
        </authorList>
    </citation>
    <scope>NUCLEOTIDE SEQUENCE [LARGE SCALE GENOMIC DNA]</scope>
    <source>
        <strain evidence="2 3">DSM 16209</strain>
    </source>
</reference>
<feature type="transmembrane region" description="Helical" evidence="1">
    <location>
        <begin position="35"/>
        <end position="55"/>
    </location>
</feature>
<keyword evidence="1" id="KW-0472">Membrane</keyword>
<feature type="transmembrane region" description="Helical" evidence="1">
    <location>
        <begin position="12"/>
        <end position="29"/>
    </location>
</feature>
<comment type="caution">
    <text evidence="2">The sequence shown here is derived from an EMBL/GenBank/DDBJ whole genome shotgun (WGS) entry which is preliminary data.</text>
</comment>
<feature type="transmembrane region" description="Helical" evidence="1">
    <location>
        <begin position="151"/>
        <end position="170"/>
    </location>
</feature>
<dbReference type="Proteomes" id="UP000077164">
    <property type="component" value="Unassembled WGS sequence"/>
</dbReference>
<dbReference type="EMBL" id="LVJE01000006">
    <property type="protein sequence ID" value="OAB29811.1"/>
    <property type="molecule type" value="Genomic_DNA"/>
</dbReference>
<gene>
    <name evidence="2" type="ORF">FBFR_03575</name>
</gene>
<keyword evidence="3" id="KW-1185">Reference proteome</keyword>
<sequence>MKNEINKLEFTIYTVVIFFIYLLALLSFYKSSFFNFNKFSCCIGVGLSIVFYVNSQQIINQNQFKQFFILSSLLILFSAVLAILTNGNLLGFILTIYPLLYIIYFRVLIFLFYKDFPKYYKRPTILFASKSKWTTENNECGDVLSKNEIMFSNLLFFGSFAFAAVIAFILI</sequence>